<reference evidence="3" key="1">
    <citation type="journal article" date="2011" name="Stand. Genomic Sci.">
        <title>Non-contiguous finished genome sequence of the opportunistic oral pathogen Prevotella multisaccharivorax type strain (PPPA20).</title>
        <authorList>
            <person name="Pati A."/>
            <person name="Gronow S."/>
            <person name="Lu M."/>
            <person name="Lapidus A."/>
            <person name="Nolan M."/>
            <person name="Lucas S."/>
            <person name="Hammon N."/>
            <person name="Deshpande S."/>
            <person name="Cheng J.F."/>
            <person name="Tapia R."/>
            <person name="Han C."/>
            <person name="Goodwin L."/>
            <person name="Pitluck S."/>
            <person name="Liolios K."/>
            <person name="Pagani I."/>
            <person name="Mavromatis K."/>
            <person name="Mikhailova N."/>
            <person name="Huntemann M."/>
            <person name="Chen A."/>
            <person name="Palaniappan K."/>
            <person name="Land M."/>
            <person name="Hauser L."/>
            <person name="Detter J.C."/>
            <person name="Brambilla E.M."/>
            <person name="Rohde M."/>
            <person name="Goker M."/>
            <person name="Woyke T."/>
            <person name="Bristow J."/>
            <person name="Eisen J.A."/>
            <person name="Markowitz V."/>
            <person name="Hugenholtz P."/>
            <person name="Kyrpides N.C."/>
            <person name="Klenk H.P."/>
            <person name="Ivanova N."/>
        </authorList>
    </citation>
    <scope>NUCLEOTIDE SEQUENCE [LARGE SCALE GENOMIC DNA]</scope>
    <source>
        <strain evidence="3">DSM 17128</strain>
    </source>
</reference>
<dbReference type="STRING" id="688246.Premu_1958"/>
<organism evidence="2 3">
    <name type="scientific">Hallella multisaccharivorax DSM 17128</name>
    <dbReference type="NCBI Taxonomy" id="688246"/>
    <lineage>
        <taxon>Bacteria</taxon>
        <taxon>Pseudomonadati</taxon>
        <taxon>Bacteroidota</taxon>
        <taxon>Bacteroidia</taxon>
        <taxon>Bacteroidales</taxon>
        <taxon>Prevotellaceae</taxon>
        <taxon>Hallella</taxon>
    </lineage>
</organism>
<dbReference type="Proteomes" id="UP000002772">
    <property type="component" value="Unassembled WGS sequence"/>
</dbReference>
<accession>F8N742</accession>
<evidence type="ECO:0008006" key="4">
    <source>
        <dbReference type="Google" id="ProtNLM"/>
    </source>
</evidence>
<proteinExistence type="predicted"/>
<keyword evidence="1" id="KW-0732">Signal</keyword>
<protein>
    <recommendedName>
        <fullName evidence="4">Tetratricopeptide repeat protein</fullName>
    </recommendedName>
</protein>
<feature type="signal peptide" evidence="1">
    <location>
        <begin position="1"/>
        <end position="18"/>
    </location>
</feature>
<dbReference type="EMBL" id="GL945017">
    <property type="protein sequence ID" value="EGN57358.1"/>
    <property type="molecule type" value="Genomic_DNA"/>
</dbReference>
<dbReference type="Gene3D" id="1.25.40.10">
    <property type="entry name" value="Tetratricopeptide repeat domain"/>
    <property type="match status" value="1"/>
</dbReference>
<evidence type="ECO:0000313" key="2">
    <source>
        <dbReference type="EMBL" id="EGN57358.1"/>
    </source>
</evidence>
<dbReference type="SUPFAM" id="SSF48452">
    <property type="entry name" value="TPR-like"/>
    <property type="match status" value="1"/>
</dbReference>
<dbReference type="HOGENOM" id="CLU_1904837_0_0_10"/>
<evidence type="ECO:0000256" key="1">
    <source>
        <dbReference type="SAM" id="SignalP"/>
    </source>
</evidence>
<keyword evidence="3" id="KW-1185">Reference proteome</keyword>
<evidence type="ECO:0000313" key="3">
    <source>
        <dbReference type="Proteomes" id="UP000002772"/>
    </source>
</evidence>
<dbReference type="RefSeq" id="WP_007574861.1">
    <property type="nucleotide sequence ID" value="NZ_BPTS01000002.1"/>
</dbReference>
<dbReference type="OrthoDB" id="1060917at2"/>
<sequence>MKHLVLLLFLLMPLLVHASYNIVKGDSCLAVYDVAQALRLLQPDSTAMFLCHRGLAESFYGMKNYTASLPHFEEAVRYNFASLTSYYYAAVCAEATGDKDDAHRWLSTFIKLWIYRLGPDDSVILFYKTSSEN</sequence>
<feature type="chain" id="PRO_5003380922" description="Tetratricopeptide repeat protein" evidence="1">
    <location>
        <begin position="19"/>
        <end position="133"/>
    </location>
</feature>
<dbReference type="InterPro" id="IPR011990">
    <property type="entry name" value="TPR-like_helical_dom_sf"/>
</dbReference>
<dbReference type="AlphaFoldDB" id="F8N742"/>
<gene>
    <name evidence="2" type="ORF">Premu_1958</name>
</gene>
<name>F8N742_9BACT</name>